<sequence>MKRYLFTAALIGVSVALGCTSTATRNLQQESAQAIGAGWTPDQVKVSDVKRNGTSLSWTAKTPGGKYSCSSDDPACGVVCTK</sequence>
<accession>A0A6V8MFW3</accession>
<keyword evidence="1" id="KW-0732">Signal</keyword>
<keyword evidence="3" id="KW-1185">Reference proteome</keyword>
<proteinExistence type="predicted"/>
<dbReference type="PROSITE" id="PS51257">
    <property type="entry name" value="PROKAR_LIPOPROTEIN"/>
    <property type="match status" value="1"/>
</dbReference>
<dbReference type="RefSeq" id="WP_183353720.1">
    <property type="nucleotide sequence ID" value="NZ_BLXX01000002.1"/>
</dbReference>
<evidence type="ECO:0008006" key="4">
    <source>
        <dbReference type="Google" id="ProtNLM"/>
    </source>
</evidence>
<dbReference type="Proteomes" id="UP000556026">
    <property type="component" value="Unassembled WGS sequence"/>
</dbReference>
<feature type="signal peptide" evidence="1">
    <location>
        <begin position="1"/>
        <end position="18"/>
    </location>
</feature>
<organism evidence="2 3">
    <name type="scientific">Geomonas silvestris</name>
    <dbReference type="NCBI Taxonomy" id="2740184"/>
    <lineage>
        <taxon>Bacteria</taxon>
        <taxon>Pseudomonadati</taxon>
        <taxon>Thermodesulfobacteriota</taxon>
        <taxon>Desulfuromonadia</taxon>
        <taxon>Geobacterales</taxon>
        <taxon>Geobacteraceae</taxon>
        <taxon>Geomonas</taxon>
    </lineage>
</organism>
<gene>
    <name evidence="2" type="ORF">GMST_12010</name>
</gene>
<evidence type="ECO:0000313" key="2">
    <source>
        <dbReference type="EMBL" id="GFO58876.1"/>
    </source>
</evidence>
<comment type="caution">
    <text evidence="2">The sequence shown here is derived from an EMBL/GenBank/DDBJ whole genome shotgun (WGS) entry which is preliminary data.</text>
</comment>
<protein>
    <recommendedName>
        <fullName evidence="4">Lipoprotein</fullName>
    </recommendedName>
</protein>
<name>A0A6V8MFW3_9BACT</name>
<evidence type="ECO:0000256" key="1">
    <source>
        <dbReference type="SAM" id="SignalP"/>
    </source>
</evidence>
<reference evidence="3" key="1">
    <citation type="submission" date="2020-06" db="EMBL/GenBank/DDBJ databases">
        <title>Draft genomic sequence of Geomonas sp. Red330.</title>
        <authorList>
            <person name="Itoh H."/>
            <person name="Zhenxing X."/>
            <person name="Ushijima N."/>
            <person name="Masuda Y."/>
            <person name="Shiratori Y."/>
            <person name="Senoo K."/>
        </authorList>
    </citation>
    <scope>NUCLEOTIDE SEQUENCE [LARGE SCALE GENOMIC DNA]</scope>
    <source>
        <strain evidence="3">Red330</strain>
    </source>
</reference>
<dbReference type="EMBL" id="BLXX01000002">
    <property type="protein sequence ID" value="GFO58876.1"/>
    <property type="molecule type" value="Genomic_DNA"/>
</dbReference>
<dbReference type="AlphaFoldDB" id="A0A6V8MFW3"/>
<feature type="chain" id="PRO_5027950974" description="Lipoprotein" evidence="1">
    <location>
        <begin position="19"/>
        <end position="82"/>
    </location>
</feature>
<evidence type="ECO:0000313" key="3">
    <source>
        <dbReference type="Proteomes" id="UP000556026"/>
    </source>
</evidence>